<feature type="chain" id="PRO_5020611010" description="Secreted protein" evidence="1">
    <location>
        <begin position="26"/>
        <end position="163"/>
    </location>
</feature>
<sequence>MFRRVVIRVAALVLTLCVAPMAAWAAAPESGDVSPQARALSANNCDGGGSFRGSGDNHLSNGTLTAGFCRYPAGGVGTVNIQYHKTRGAALTVQFAWEWVDTRGANPTGRQYDNGSFSIGGGQTRTFQWRYASPGNQSPSGNAPCTRGVLISGSDTFSTRIVC</sequence>
<keyword evidence="3" id="KW-1185">Reference proteome</keyword>
<keyword evidence="1" id="KW-0732">Signal</keyword>
<feature type="signal peptide" evidence="1">
    <location>
        <begin position="1"/>
        <end position="25"/>
    </location>
</feature>
<protein>
    <recommendedName>
        <fullName evidence="4">Secreted protein</fullName>
    </recommendedName>
</protein>
<proteinExistence type="predicted"/>
<evidence type="ECO:0008006" key="4">
    <source>
        <dbReference type="Google" id="ProtNLM"/>
    </source>
</evidence>
<name>A0A4D4J1X0_9PSEU</name>
<evidence type="ECO:0000313" key="3">
    <source>
        <dbReference type="Proteomes" id="UP000298860"/>
    </source>
</evidence>
<dbReference type="EMBL" id="BJFL01000001">
    <property type="protein sequence ID" value="GDY28526.1"/>
    <property type="molecule type" value="Genomic_DNA"/>
</dbReference>
<comment type="caution">
    <text evidence="2">The sequence shown here is derived from an EMBL/GenBank/DDBJ whole genome shotgun (WGS) entry which is preliminary data.</text>
</comment>
<gene>
    <name evidence="2" type="ORF">GTS_01590</name>
</gene>
<accession>A0A4D4J1X0</accession>
<dbReference type="AlphaFoldDB" id="A0A4D4J1X0"/>
<evidence type="ECO:0000313" key="2">
    <source>
        <dbReference type="EMBL" id="GDY28526.1"/>
    </source>
</evidence>
<reference evidence="3" key="1">
    <citation type="submission" date="2019-04" db="EMBL/GenBank/DDBJ databases">
        <title>Draft genome sequence of Pseudonocardiaceae bacterium SL3-2-4.</title>
        <authorList>
            <person name="Ningsih F."/>
            <person name="Yokota A."/>
            <person name="Sakai Y."/>
            <person name="Nanatani K."/>
            <person name="Yabe S."/>
            <person name="Oetari A."/>
            <person name="Sjamsuridzal W."/>
        </authorList>
    </citation>
    <scope>NUCLEOTIDE SEQUENCE [LARGE SCALE GENOMIC DNA]</scope>
    <source>
        <strain evidence="3">SL3-2-4</strain>
    </source>
</reference>
<evidence type="ECO:0000256" key="1">
    <source>
        <dbReference type="SAM" id="SignalP"/>
    </source>
</evidence>
<organism evidence="2 3">
    <name type="scientific">Gandjariella thermophila</name>
    <dbReference type="NCBI Taxonomy" id="1931992"/>
    <lineage>
        <taxon>Bacteria</taxon>
        <taxon>Bacillati</taxon>
        <taxon>Actinomycetota</taxon>
        <taxon>Actinomycetes</taxon>
        <taxon>Pseudonocardiales</taxon>
        <taxon>Pseudonocardiaceae</taxon>
        <taxon>Gandjariella</taxon>
    </lineage>
</organism>
<dbReference type="Proteomes" id="UP000298860">
    <property type="component" value="Unassembled WGS sequence"/>
</dbReference>